<keyword evidence="1" id="KW-0808">Transferase</keyword>
<dbReference type="SUPFAM" id="SSF56112">
    <property type="entry name" value="Protein kinase-like (PK-like)"/>
    <property type="match status" value="1"/>
</dbReference>
<accession>A0ABN7UJ70</accession>
<evidence type="ECO:0000256" key="3">
    <source>
        <dbReference type="ARBA" id="ARBA00022777"/>
    </source>
</evidence>
<dbReference type="InterPro" id="IPR051681">
    <property type="entry name" value="Ser/Thr_Kinases-Pseudokinases"/>
</dbReference>
<keyword evidence="7" id="KW-1185">Reference proteome</keyword>
<dbReference type="PANTHER" id="PTHR44329">
    <property type="entry name" value="SERINE/THREONINE-PROTEIN KINASE TNNI3K-RELATED"/>
    <property type="match status" value="1"/>
</dbReference>
<dbReference type="PANTHER" id="PTHR44329:SF288">
    <property type="entry name" value="MITOGEN-ACTIVATED PROTEIN KINASE KINASE KINASE 20"/>
    <property type="match status" value="1"/>
</dbReference>
<keyword evidence="2" id="KW-0547">Nucleotide-binding</keyword>
<dbReference type="SMART" id="SM00220">
    <property type="entry name" value="S_TKc"/>
    <property type="match status" value="1"/>
</dbReference>
<dbReference type="InterPro" id="IPR001245">
    <property type="entry name" value="Ser-Thr/Tyr_kinase_cat_dom"/>
</dbReference>
<protein>
    <submittedName>
        <fullName evidence="6">1512_t:CDS:1</fullName>
    </submittedName>
</protein>
<keyword evidence="3" id="KW-0418">Kinase</keyword>
<feature type="domain" description="Protein kinase" evidence="5">
    <location>
        <begin position="37"/>
        <end position="265"/>
    </location>
</feature>
<dbReference type="EMBL" id="CAJVQB010003060">
    <property type="protein sequence ID" value="CAG8596161.1"/>
    <property type="molecule type" value="Genomic_DNA"/>
</dbReference>
<evidence type="ECO:0000256" key="1">
    <source>
        <dbReference type="ARBA" id="ARBA00022679"/>
    </source>
</evidence>
<evidence type="ECO:0000313" key="7">
    <source>
        <dbReference type="Proteomes" id="UP000789901"/>
    </source>
</evidence>
<keyword evidence="4" id="KW-0067">ATP-binding</keyword>
<proteinExistence type="predicted"/>
<evidence type="ECO:0000259" key="5">
    <source>
        <dbReference type="SMART" id="SM00220"/>
    </source>
</evidence>
<dbReference type="Proteomes" id="UP000789901">
    <property type="component" value="Unassembled WGS sequence"/>
</dbReference>
<evidence type="ECO:0000256" key="4">
    <source>
        <dbReference type="ARBA" id="ARBA00022840"/>
    </source>
</evidence>
<dbReference type="InterPro" id="IPR000719">
    <property type="entry name" value="Prot_kinase_dom"/>
</dbReference>
<sequence length="361" mass="41774">MPDNKKLSGRLSYIRSMSPLLTNQNIIFHELNELNELNASQSLELIKYGRTKRSICTRIRINGIAHDLKFLQKVVLTKESPINAFNGLDSLKWIRFDELKNIDNLTEHKFCSAKWMIGDQTQHKRGIKVVLINLDYSHENIKKIYLECHDQLNIHDILGITQDPQDEYASHGNLRNYLNHNLGKLSMFCKIDILLSITMGLKAIHSAGLVHGDLHSGNVLCDKFNGTNITDLEVPDLFKQLIIRCWDSLPANRPNADELFTTIYNWWKQKDNKDSELYKQIQKSKDFPKKNPRVFSSHRTTSRIYSTAYYTNRPLNISTFPKHLSSDFNIRSISIPNQSKYVATRFDITLCMLVSLNINYS</sequence>
<evidence type="ECO:0000313" key="6">
    <source>
        <dbReference type="EMBL" id="CAG8596161.1"/>
    </source>
</evidence>
<dbReference type="Gene3D" id="1.10.510.10">
    <property type="entry name" value="Transferase(Phosphotransferase) domain 1"/>
    <property type="match status" value="1"/>
</dbReference>
<gene>
    <name evidence="6" type="ORF">GMARGA_LOCUS6649</name>
</gene>
<dbReference type="Pfam" id="PF07714">
    <property type="entry name" value="PK_Tyr_Ser-Thr"/>
    <property type="match status" value="1"/>
</dbReference>
<comment type="caution">
    <text evidence="6">The sequence shown here is derived from an EMBL/GenBank/DDBJ whole genome shotgun (WGS) entry which is preliminary data.</text>
</comment>
<organism evidence="6 7">
    <name type="scientific">Gigaspora margarita</name>
    <dbReference type="NCBI Taxonomy" id="4874"/>
    <lineage>
        <taxon>Eukaryota</taxon>
        <taxon>Fungi</taxon>
        <taxon>Fungi incertae sedis</taxon>
        <taxon>Mucoromycota</taxon>
        <taxon>Glomeromycotina</taxon>
        <taxon>Glomeromycetes</taxon>
        <taxon>Diversisporales</taxon>
        <taxon>Gigasporaceae</taxon>
        <taxon>Gigaspora</taxon>
    </lineage>
</organism>
<evidence type="ECO:0000256" key="2">
    <source>
        <dbReference type="ARBA" id="ARBA00022741"/>
    </source>
</evidence>
<name>A0ABN7UJ70_GIGMA</name>
<reference evidence="6 7" key="1">
    <citation type="submission" date="2021-06" db="EMBL/GenBank/DDBJ databases">
        <authorList>
            <person name="Kallberg Y."/>
            <person name="Tangrot J."/>
            <person name="Rosling A."/>
        </authorList>
    </citation>
    <scope>NUCLEOTIDE SEQUENCE [LARGE SCALE GENOMIC DNA]</scope>
    <source>
        <strain evidence="6 7">120-4 pot B 10/14</strain>
    </source>
</reference>
<dbReference type="InterPro" id="IPR011009">
    <property type="entry name" value="Kinase-like_dom_sf"/>
</dbReference>